<dbReference type="GO" id="GO:0003677">
    <property type="term" value="F:DNA binding"/>
    <property type="evidence" value="ECO:0007669"/>
    <property type="project" value="UniProtKB-KW"/>
</dbReference>
<dbReference type="InterPro" id="IPR013324">
    <property type="entry name" value="RNA_pol_sigma_r3/r4-like"/>
</dbReference>
<keyword evidence="3" id="KW-0731">Sigma factor</keyword>
<dbReference type="InterPro" id="IPR013325">
    <property type="entry name" value="RNA_pol_sigma_r2"/>
</dbReference>
<keyword evidence="4" id="KW-0238">DNA-binding</keyword>
<dbReference type="Pfam" id="PF04542">
    <property type="entry name" value="Sigma70_r2"/>
    <property type="match status" value="1"/>
</dbReference>
<dbReference type="Proteomes" id="UP000321249">
    <property type="component" value="Unassembled WGS sequence"/>
</dbReference>
<organism evidence="8 9">
    <name type="scientific">Allosphingosinicella ginsenosidimutans</name>
    <dbReference type="NCBI Taxonomy" id="1176539"/>
    <lineage>
        <taxon>Bacteria</taxon>
        <taxon>Pseudomonadati</taxon>
        <taxon>Pseudomonadota</taxon>
        <taxon>Alphaproteobacteria</taxon>
        <taxon>Sphingomonadales</taxon>
        <taxon>Sphingomonadaceae</taxon>
        <taxon>Allosphingosinicella</taxon>
    </lineage>
</organism>
<dbReference type="GO" id="GO:0006352">
    <property type="term" value="P:DNA-templated transcription initiation"/>
    <property type="evidence" value="ECO:0007669"/>
    <property type="project" value="InterPro"/>
</dbReference>
<name>A0A5C6TV15_9SPHN</name>
<evidence type="ECO:0000256" key="5">
    <source>
        <dbReference type="ARBA" id="ARBA00023163"/>
    </source>
</evidence>
<evidence type="ECO:0000256" key="2">
    <source>
        <dbReference type="ARBA" id="ARBA00023015"/>
    </source>
</evidence>
<comment type="similarity">
    <text evidence="1">Belongs to the sigma-70 factor family. ECF subfamily.</text>
</comment>
<dbReference type="PANTHER" id="PTHR43133">
    <property type="entry name" value="RNA POLYMERASE ECF-TYPE SIGMA FACTO"/>
    <property type="match status" value="1"/>
</dbReference>
<dbReference type="InterPro" id="IPR036388">
    <property type="entry name" value="WH-like_DNA-bd_sf"/>
</dbReference>
<protein>
    <submittedName>
        <fullName evidence="8">Sigma-70 family RNA polymerase sigma factor</fullName>
    </submittedName>
</protein>
<evidence type="ECO:0000256" key="4">
    <source>
        <dbReference type="ARBA" id="ARBA00023125"/>
    </source>
</evidence>
<evidence type="ECO:0000313" key="8">
    <source>
        <dbReference type="EMBL" id="TXC63538.1"/>
    </source>
</evidence>
<dbReference type="Pfam" id="PF08281">
    <property type="entry name" value="Sigma70_r4_2"/>
    <property type="match status" value="1"/>
</dbReference>
<dbReference type="OrthoDB" id="7041663at2"/>
<dbReference type="AlphaFoldDB" id="A0A5C6TV15"/>
<evidence type="ECO:0000313" key="9">
    <source>
        <dbReference type="Proteomes" id="UP000321249"/>
    </source>
</evidence>
<dbReference type="EMBL" id="VOQQ01000001">
    <property type="protein sequence ID" value="TXC63538.1"/>
    <property type="molecule type" value="Genomic_DNA"/>
</dbReference>
<dbReference type="InterPro" id="IPR013249">
    <property type="entry name" value="RNA_pol_sigma70_r4_t2"/>
</dbReference>
<accession>A0A5C6TV15</accession>
<sequence length="177" mass="19633">MRIGDDQLRALMLAGLDGDGASHAALLELAASLLRAFYRRRIADADDIEDLVQETLIAVHERRASYDRRRPFSPWLFAIARYKMIDHIRRRSRLQPIDDVEDLLAADFEAPSLARTDLARLLDSLPAKQAAAIRNTRIEGLSVAEAAARAGIGESDVKVSVHRGLKALAARVKGQKR</sequence>
<gene>
    <name evidence="8" type="ORF">FRZ32_07605</name>
</gene>
<feature type="domain" description="RNA polymerase sigma factor 70 region 4 type 2" evidence="7">
    <location>
        <begin position="117"/>
        <end position="168"/>
    </location>
</feature>
<dbReference type="SUPFAM" id="SSF88659">
    <property type="entry name" value="Sigma3 and sigma4 domains of RNA polymerase sigma factors"/>
    <property type="match status" value="1"/>
</dbReference>
<dbReference type="InterPro" id="IPR007627">
    <property type="entry name" value="RNA_pol_sigma70_r2"/>
</dbReference>
<dbReference type="InterPro" id="IPR039425">
    <property type="entry name" value="RNA_pol_sigma-70-like"/>
</dbReference>
<dbReference type="Gene3D" id="1.10.10.10">
    <property type="entry name" value="Winged helix-like DNA-binding domain superfamily/Winged helix DNA-binding domain"/>
    <property type="match status" value="1"/>
</dbReference>
<dbReference type="InterPro" id="IPR014284">
    <property type="entry name" value="RNA_pol_sigma-70_dom"/>
</dbReference>
<dbReference type="GO" id="GO:0016987">
    <property type="term" value="F:sigma factor activity"/>
    <property type="evidence" value="ECO:0007669"/>
    <property type="project" value="UniProtKB-KW"/>
</dbReference>
<evidence type="ECO:0000256" key="1">
    <source>
        <dbReference type="ARBA" id="ARBA00010641"/>
    </source>
</evidence>
<dbReference type="PANTHER" id="PTHR43133:SF58">
    <property type="entry name" value="ECF RNA POLYMERASE SIGMA FACTOR SIGD"/>
    <property type="match status" value="1"/>
</dbReference>
<keyword evidence="5" id="KW-0804">Transcription</keyword>
<evidence type="ECO:0000259" key="7">
    <source>
        <dbReference type="Pfam" id="PF08281"/>
    </source>
</evidence>
<evidence type="ECO:0000259" key="6">
    <source>
        <dbReference type="Pfam" id="PF04542"/>
    </source>
</evidence>
<keyword evidence="2" id="KW-0805">Transcription regulation</keyword>
<dbReference type="RefSeq" id="WP_147042944.1">
    <property type="nucleotide sequence ID" value="NZ_BAABIR010000003.1"/>
</dbReference>
<reference evidence="8 9" key="1">
    <citation type="journal article" date="2015" name="J. Microbiol.">
        <title>Sphingosinicella ginsenosidimutans sp. nov., with ginsenoside converting activity.</title>
        <authorList>
            <person name="Kim J.K."/>
            <person name="Kang M.S."/>
            <person name="Park S.C."/>
            <person name="Kim K.M."/>
            <person name="Choi K."/>
            <person name="Yoon M.H."/>
            <person name="Im W.T."/>
        </authorList>
    </citation>
    <scope>NUCLEOTIDE SEQUENCE [LARGE SCALE GENOMIC DNA]</scope>
    <source>
        <strain evidence="8 9">BS-11</strain>
    </source>
</reference>
<feature type="domain" description="RNA polymerase sigma-70 region 2" evidence="6">
    <location>
        <begin position="31"/>
        <end position="93"/>
    </location>
</feature>
<keyword evidence="9" id="KW-1185">Reference proteome</keyword>
<dbReference type="NCBIfam" id="TIGR02937">
    <property type="entry name" value="sigma70-ECF"/>
    <property type="match status" value="1"/>
</dbReference>
<dbReference type="NCBIfam" id="NF009191">
    <property type="entry name" value="PRK12539.1"/>
    <property type="match status" value="1"/>
</dbReference>
<proteinExistence type="inferred from homology"/>
<dbReference type="Gene3D" id="1.10.1740.10">
    <property type="match status" value="1"/>
</dbReference>
<comment type="caution">
    <text evidence="8">The sequence shown here is derived from an EMBL/GenBank/DDBJ whole genome shotgun (WGS) entry which is preliminary data.</text>
</comment>
<dbReference type="SUPFAM" id="SSF88946">
    <property type="entry name" value="Sigma2 domain of RNA polymerase sigma factors"/>
    <property type="match status" value="1"/>
</dbReference>
<evidence type="ECO:0000256" key="3">
    <source>
        <dbReference type="ARBA" id="ARBA00023082"/>
    </source>
</evidence>